<keyword evidence="3" id="KW-1185">Reference proteome</keyword>
<name>A0AAE7RVD4_9CAUD</name>
<dbReference type="RefSeq" id="YP_010359696.1">
    <property type="nucleotide sequence ID" value="NC_062776.1"/>
</dbReference>
<feature type="compositionally biased region" description="Polar residues" evidence="1">
    <location>
        <begin position="16"/>
        <end position="42"/>
    </location>
</feature>
<dbReference type="GeneID" id="75691220"/>
<feature type="region of interest" description="Disordered" evidence="1">
    <location>
        <begin position="1"/>
        <end position="55"/>
    </location>
</feature>
<sequence length="192" mass="22414">MDIEQSVVENLRKSVNDNGVNSQKENEGVNENTMRPINSSYRSKQDNKDKKEHKRTYVPERYAKLPKHILEVVFIIKFNAEIRRFTAKGIINTLFTRDEIKTKRPYVKFLWNKFVVNTNGLNREYNYNETFFINSLIASFQCFAETAQETINKFCSEELNDDCLADISSANIDKIIELNKQNADIKTVDVED</sequence>
<proteinExistence type="predicted"/>
<protein>
    <submittedName>
        <fullName evidence="2">Uncharacterized protein</fullName>
    </submittedName>
</protein>
<evidence type="ECO:0000313" key="3">
    <source>
        <dbReference type="Proteomes" id="UP000827813"/>
    </source>
</evidence>
<evidence type="ECO:0000256" key="1">
    <source>
        <dbReference type="SAM" id="MobiDB-lite"/>
    </source>
</evidence>
<feature type="compositionally biased region" description="Basic and acidic residues" evidence="1">
    <location>
        <begin position="43"/>
        <end position="55"/>
    </location>
</feature>
<dbReference type="Proteomes" id="UP000827813">
    <property type="component" value="Segment"/>
</dbReference>
<gene>
    <name evidence="2" type="primary">gp_23057</name>
</gene>
<organism evidence="2 3">
    <name type="scientific">uncultured phage cr9_1</name>
    <dbReference type="NCBI Taxonomy" id="2986400"/>
    <lineage>
        <taxon>Viruses</taxon>
        <taxon>Duplodnaviria</taxon>
        <taxon>Heunggongvirae</taxon>
        <taxon>Uroviricota</taxon>
        <taxon>Caudoviricetes</taxon>
        <taxon>Crassvirales</taxon>
        <taxon>Intestiviridae</taxon>
        <taxon>Crudevirinae</taxon>
        <taxon>Dabirmavirus</taxon>
        <taxon>Dabirmavirus hominis</taxon>
    </lineage>
</organism>
<dbReference type="EMBL" id="MZ130486">
    <property type="protein sequence ID" value="QWM90124.1"/>
    <property type="molecule type" value="Genomic_DNA"/>
</dbReference>
<reference evidence="2 3" key="1">
    <citation type="submission" date="2021-04" db="EMBL/GenBank/DDBJ databases">
        <authorList>
            <person name="Shkoporov A.N."/>
            <person name="Stockdale S.R."/>
            <person name="Guerin E."/>
            <person name="Ross R.P."/>
            <person name="Hill C."/>
        </authorList>
    </citation>
    <scope>NUCLEOTIDE SEQUENCE [LARGE SCALE GENOMIC DNA]</scope>
    <source>
        <strain evidence="3">cr9_1</strain>
    </source>
</reference>
<evidence type="ECO:0000313" key="2">
    <source>
        <dbReference type="EMBL" id="QWM90124.1"/>
    </source>
</evidence>
<dbReference type="KEGG" id="vg:75691220"/>
<accession>A0AAE7RVD4</accession>